<organism evidence="2">
    <name type="scientific">Arion vulgaris</name>
    <dbReference type="NCBI Taxonomy" id="1028688"/>
    <lineage>
        <taxon>Eukaryota</taxon>
        <taxon>Metazoa</taxon>
        <taxon>Spiralia</taxon>
        <taxon>Lophotrochozoa</taxon>
        <taxon>Mollusca</taxon>
        <taxon>Gastropoda</taxon>
        <taxon>Heterobranchia</taxon>
        <taxon>Euthyneura</taxon>
        <taxon>Panpulmonata</taxon>
        <taxon>Eupulmonata</taxon>
        <taxon>Stylommatophora</taxon>
        <taxon>Helicina</taxon>
        <taxon>Arionoidea</taxon>
        <taxon>Arionidae</taxon>
        <taxon>Arion</taxon>
    </lineage>
</organism>
<feature type="region of interest" description="Disordered" evidence="1">
    <location>
        <begin position="255"/>
        <end position="278"/>
    </location>
</feature>
<protein>
    <submittedName>
        <fullName evidence="2">Uncharacterized protein</fullName>
    </submittedName>
</protein>
<feature type="compositionally biased region" description="Acidic residues" evidence="1">
    <location>
        <begin position="264"/>
        <end position="274"/>
    </location>
</feature>
<feature type="compositionally biased region" description="Polar residues" evidence="1">
    <location>
        <begin position="102"/>
        <end position="113"/>
    </location>
</feature>
<sequence>DIRDTENMFDVNEEHTNVADLHDNFNVFEDTKFEEEVINKNENVQVDENVKSDLANTTNYMSTPSNSPTPETTTSVIDDRNLESGLCSQTPLGDDSLLPMTELSNTPTRSGSPDSYEVGVDEVNYERSHTFSNLHKTDEDSGVSTQGGILEFVKDTEEWLITSSDDVDTVLVKGNNDDLRVRASSPEAMDDDCIKVNASSEENIPAFDPSDSLTATDFQQSFLEHNEIDFGQDALTEAEAALVLLWFECLTHEDDDSNERQVEDTEENNGEEQNVDFNNRETEIVDESADFSYVDFDDIVAVPEWKLTLSDDLETTNIDYDSTNVSNRPSSPEAIDDELIKPIIKVNTENISTTSDESLI</sequence>
<accession>A0A0B7AKT9</accession>
<proteinExistence type="predicted"/>
<evidence type="ECO:0000256" key="1">
    <source>
        <dbReference type="SAM" id="MobiDB-lite"/>
    </source>
</evidence>
<feature type="region of interest" description="Disordered" evidence="1">
    <location>
        <begin position="90"/>
        <end position="116"/>
    </location>
</feature>
<gene>
    <name evidence="2" type="primary">ORF121420</name>
</gene>
<reference evidence="2" key="1">
    <citation type="submission" date="2014-12" db="EMBL/GenBank/DDBJ databases">
        <title>Insight into the proteome of Arion vulgaris.</title>
        <authorList>
            <person name="Aradska J."/>
            <person name="Bulat T."/>
            <person name="Smidak R."/>
            <person name="Sarate P."/>
            <person name="Gangsoo J."/>
            <person name="Sialana F."/>
            <person name="Bilban M."/>
            <person name="Lubec G."/>
        </authorList>
    </citation>
    <scope>NUCLEOTIDE SEQUENCE</scope>
    <source>
        <tissue evidence="2">Skin</tissue>
    </source>
</reference>
<dbReference type="AlphaFoldDB" id="A0A0B7AKT9"/>
<name>A0A0B7AKT9_9EUPU</name>
<evidence type="ECO:0000313" key="2">
    <source>
        <dbReference type="EMBL" id="CEK80535.1"/>
    </source>
</evidence>
<dbReference type="EMBL" id="HACG01033670">
    <property type="protein sequence ID" value="CEK80535.1"/>
    <property type="molecule type" value="Transcribed_RNA"/>
</dbReference>
<feature type="non-terminal residue" evidence="2">
    <location>
        <position position="1"/>
    </location>
</feature>